<dbReference type="AlphaFoldDB" id="A0A2N7LCQ8"/>
<evidence type="ECO:0000313" key="3">
    <source>
        <dbReference type="Proteomes" id="UP000235387"/>
    </source>
</evidence>
<dbReference type="EMBL" id="MDAL01000016">
    <property type="protein sequence ID" value="PMN93113.1"/>
    <property type="molecule type" value="Genomic_DNA"/>
</dbReference>
<reference evidence="3" key="1">
    <citation type="submission" date="2016-07" db="EMBL/GenBank/DDBJ databases">
        <title>Nontailed viruses are major unrecognized killers of bacteria in the ocean.</title>
        <authorList>
            <person name="Kauffman K."/>
            <person name="Hussain F."/>
            <person name="Yang J."/>
            <person name="Arevalo P."/>
            <person name="Brown J."/>
            <person name="Cutler M."/>
            <person name="Kelly L."/>
            <person name="Polz M.F."/>
        </authorList>
    </citation>
    <scope>NUCLEOTIDE SEQUENCE [LARGE SCALE GENOMIC DNA]</scope>
    <source>
        <strain evidence="3">10N.261.45.A10</strain>
    </source>
</reference>
<protein>
    <submittedName>
        <fullName evidence="2">FAD-dependent oxidoreductase</fullName>
    </submittedName>
</protein>
<gene>
    <name evidence="2" type="ORF">BCT23_02735</name>
</gene>
<dbReference type="Proteomes" id="UP000235387">
    <property type="component" value="Unassembled WGS sequence"/>
</dbReference>
<organism evidence="2 3">
    <name type="scientific">Enterovibrio norvegicus</name>
    <dbReference type="NCBI Taxonomy" id="188144"/>
    <lineage>
        <taxon>Bacteria</taxon>
        <taxon>Pseudomonadati</taxon>
        <taxon>Pseudomonadota</taxon>
        <taxon>Gammaproteobacteria</taxon>
        <taxon>Vibrionales</taxon>
        <taxon>Vibrionaceae</taxon>
        <taxon>Enterovibrio</taxon>
    </lineage>
</organism>
<dbReference type="InterPro" id="IPR002938">
    <property type="entry name" value="FAD-bd"/>
</dbReference>
<proteinExistence type="predicted"/>
<evidence type="ECO:0000259" key="1">
    <source>
        <dbReference type="Pfam" id="PF01494"/>
    </source>
</evidence>
<dbReference type="GO" id="GO:0071949">
    <property type="term" value="F:FAD binding"/>
    <property type="evidence" value="ECO:0007669"/>
    <property type="project" value="InterPro"/>
</dbReference>
<accession>A0A2N7LCQ8</accession>
<evidence type="ECO:0000313" key="2">
    <source>
        <dbReference type="EMBL" id="PMN93113.1"/>
    </source>
</evidence>
<dbReference type="InterPro" id="IPR036188">
    <property type="entry name" value="FAD/NAD-bd_sf"/>
</dbReference>
<comment type="caution">
    <text evidence="2">The sequence shown here is derived from an EMBL/GenBank/DDBJ whole genome shotgun (WGS) entry which is preliminary data.</text>
</comment>
<dbReference type="InterPro" id="IPR050816">
    <property type="entry name" value="Flavin-dep_Halogenase_NPB"/>
</dbReference>
<dbReference type="Gene3D" id="3.50.50.60">
    <property type="entry name" value="FAD/NAD(P)-binding domain"/>
    <property type="match status" value="1"/>
</dbReference>
<name>A0A2N7LCQ8_9GAMM</name>
<dbReference type="Pfam" id="PF01494">
    <property type="entry name" value="FAD_binding_3"/>
    <property type="match status" value="1"/>
</dbReference>
<feature type="domain" description="FAD-binding" evidence="1">
    <location>
        <begin position="14"/>
        <end position="172"/>
    </location>
</feature>
<sequence length="418" mass="46289">MVLLRRDLLNRESTEVVIIGAGPSGSIAAALLHQQGVKTLVLEKVTFPRFSIGESLLPACMESLKAANMLDAVNNAGFQFKNGAAFNWQGQYTAFDFTDKFSLGEGTTYQVQRAQFDKVLADEAERQGVEIRYQHEILSVDLSSDSPVLRVKDEHGLEYDVEAKFILDASGFGRVLPRLLNLESPSCLPPRKAIFTHIIDNIEDEEYDREKILISVHPTSKDVWYWLIPFSNGSCSFGVVGEPDFFDRYPENHLEALAELASEEPRLNALLSKADYPNPSGTIGGYSANVSTLATKQFALLGNAGEFLDPVFSSGVTIAMKSAELSVAALLRQLNGESVDWQSEYAEPLLTGVDTFRCYVEGWYKGTLQNVIFYPSPDPKVKQMICSILAGYAWDTDNPYVKSPERRLNTLAEICAAE</sequence>
<dbReference type="PANTHER" id="PTHR43747:SF1">
    <property type="entry name" value="SLR1998 PROTEIN"/>
    <property type="match status" value="1"/>
</dbReference>
<dbReference type="SUPFAM" id="SSF51905">
    <property type="entry name" value="FAD/NAD(P)-binding domain"/>
    <property type="match status" value="1"/>
</dbReference>
<dbReference type="PANTHER" id="PTHR43747">
    <property type="entry name" value="FAD-BINDING PROTEIN"/>
    <property type="match status" value="1"/>
</dbReference>